<sequence>MRTPLRHVAHVRSGDKGNSSTLSVIAYDDALYPLLVEQVTEARVAERYGAAVTGPVRRYAIPAIGALNFVLEGALGGGVSRSLAIDVYGKALCSAVLDLEIEVPDELADRLVGQPAAIDVVGSWELVRYTRTQGSETIYPFGKDAVGWLQYGAEGRVSATLSRRTRTPLTTLPDAYWRADPREWAEAAMSYVAYTGTWSIDGDKVEHRVESALFPNWTGMTLTRWASFVDEGGERLLKLTTPPFNALVSELVWRRWRRD</sequence>
<dbReference type="Pfam" id="PF13924">
    <property type="entry name" value="Lipocalin_5"/>
    <property type="match status" value="1"/>
</dbReference>
<evidence type="ECO:0000313" key="4">
    <source>
        <dbReference type="Proteomes" id="UP001595615"/>
    </source>
</evidence>
<dbReference type="EMBL" id="JBHRXV010000001">
    <property type="protein sequence ID" value="MFC3711109.1"/>
    <property type="molecule type" value="Genomic_DNA"/>
</dbReference>
<dbReference type="RefSeq" id="WP_380855387.1">
    <property type="nucleotide sequence ID" value="NZ_JBHRXV010000001.1"/>
</dbReference>
<feature type="domain" description="Lipocalin-like" evidence="1">
    <location>
        <begin position="121"/>
        <end position="236"/>
    </location>
</feature>
<name>A0ABV7X4T0_9SPHN</name>
<dbReference type="Pfam" id="PF23544">
    <property type="entry name" value="AtuA_ferredoxin"/>
    <property type="match status" value="1"/>
</dbReference>
<keyword evidence="4" id="KW-1185">Reference proteome</keyword>
<dbReference type="InterPro" id="IPR056362">
    <property type="entry name" value="AtuA-like_ferredoxin_dom"/>
</dbReference>
<gene>
    <name evidence="3" type="ORF">ACFOMD_00910</name>
</gene>
<dbReference type="PANTHER" id="PTHR47708:SF2">
    <property type="entry name" value="SI:CH73-132F6.5"/>
    <property type="match status" value="1"/>
</dbReference>
<comment type="caution">
    <text evidence="3">The sequence shown here is derived from an EMBL/GenBank/DDBJ whole genome shotgun (WGS) entry which is preliminary data.</text>
</comment>
<feature type="domain" description="AtuA-like ferredoxin-fold" evidence="2">
    <location>
        <begin position="4"/>
        <end position="101"/>
    </location>
</feature>
<organism evidence="3 4">
    <name type="scientific">Sphingoaurantiacus capsulatus</name>
    <dbReference type="NCBI Taxonomy" id="1771310"/>
    <lineage>
        <taxon>Bacteria</taxon>
        <taxon>Pseudomonadati</taxon>
        <taxon>Pseudomonadota</taxon>
        <taxon>Alphaproteobacteria</taxon>
        <taxon>Sphingomonadales</taxon>
        <taxon>Sphingosinicellaceae</taxon>
        <taxon>Sphingoaurantiacus</taxon>
    </lineage>
</organism>
<dbReference type="Proteomes" id="UP001595615">
    <property type="component" value="Unassembled WGS sequence"/>
</dbReference>
<dbReference type="InterPro" id="IPR024311">
    <property type="entry name" value="Lipocalin-like"/>
</dbReference>
<proteinExistence type="predicted"/>
<evidence type="ECO:0000259" key="1">
    <source>
        <dbReference type="Pfam" id="PF13924"/>
    </source>
</evidence>
<evidence type="ECO:0000313" key="3">
    <source>
        <dbReference type="EMBL" id="MFC3711109.1"/>
    </source>
</evidence>
<reference evidence="4" key="1">
    <citation type="journal article" date="2019" name="Int. J. Syst. Evol. Microbiol.">
        <title>The Global Catalogue of Microorganisms (GCM) 10K type strain sequencing project: providing services to taxonomists for standard genome sequencing and annotation.</title>
        <authorList>
            <consortium name="The Broad Institute Genomics Platform"/>
            <consortium name="The Broad Institute Genome Sequencing Center for Infectious Disease"/>
            <person name="Wu L."/>
            <person name="Ma J."/>
        </authorList>
    </citation>
    <scope>NUCLEOTIDE SEQUENCE [LARGE SCALE GENOMIC DNA]</scope>
    <source>
        <strain evidence="4">KCTC 42644</strain>
    </source>
</reference>
<accession>A0ABV7X4T0</accession>
<evidence type="ECO:0000259" key="2">
    <source>
        <dbReference type="Pfam" id="PF23544"/>
    </source>
</evidence>
<protein>
    <submittedName>
        <fullName evidence="3">Lipocalin-like domain-containing protein</fullName>
    </submittedName>
</protein>
<dbReference type="PANTHER" id="PTHR47708">
    <property type="match status" value="1"/>
</dbReference>